<evidence type="ECO:0000313" key="1">
    <source>
        <dbReference type="EMBL" id="RDK00551.1"/>
    </source>
</evidence>
<reference evidence="2" key="1">
    <citation type="submission" date="2018-05" db="EMBL/GenBank/DDBJ databases">
        <authorList>
            <person name="Feng T."/>
        </authorList>
    </citation>
    <scope>NUCLEOTIDE SEQUENCE [LARGE SCALE GENOMIC DNA]</scope>
    <source>
        <strain evidence="2">S27</strain>
    </source>
</reference>
<dbReference type="AlphaFoldDB" id="A0A370N4L4"/>
<dbReference type="OrthoDB" id="9018682at2"/>
<evidence type="ECO:0000313" key="2">
    <source>
        <dbReference type="Proteomes" id="UP000254875"/>
    </source>
</evidence>
<name>A0A370N4L4_9BURK</name>
<proteinExistence type="predicted"/>
<dbReference type="InterPro" id="IPR010862">
    <property type="entry name" value="DUF1493"/>
</dbReference>
<protein>
    <recommendedName>
        <fullName evidence="3">Acyl carrier protein</fullName>
    </recommendedName>
</protein>
<sequence length="116" mass="13154">MMADVWNRLEEFIAEDAGKPIVGRLELTRDTDLYHDLDMNPDHITRLMNEWAAKFHVDMAGFDIHHYYPSAKLGIGSFLAAVVKSPFSTEARETLGGRSLTLGMLEEAMQKGRWEA</sequence>
<organism evidence="1 2">
    <name type="scientific">Paraburkholderia lacunae</name>
    <dbReference type="NCBI Taxonomy" id="2211104"/>
    <lineage>
        <taxon>Bacteria</taxon>
        <taxon>Pseudomonadati</taxon>
        <taxon>Pseudomonadota</taxon>
        <taxon>Betaproteobacteria</taxon>
        <taxon>Burkholderiales</taxon>
        <taxon>Burkholderiaceae</taxon>
        <taxon>Paraburkholderia</taxon>
    </lineage>
</organism>
<accession>A0A370N4L4</accession>
<dbReference type="Proteomes" id="UP000254875">
    <property type="component" value="Unassembled WGS sequence"/>
</dbReference>
<dbReference type="Pfam" id="PF07377">
    <property type="entry name" value="DUF1493"/>
    <property type="match status" value="1"/>
</dbReference>
<gene>
    <name evidence="1" type="ORF">DLM46_22625</name>
</gene>
<dbReference type="EMBL" id="QHKS01000015">
    <property type="protein sequence ID" value="RDK00551.1"/>
    <property type="molecule type" value="Genomic_DNA"/>
</dbReference>
<keyword evidence="2" id="KW-1185">Reference proteome</keyword>
<evidence type="ECO:0008006" key="3">
    <source>
        <dbReference type="Google" id="ProtNLM"/>
    </source>
</evidence>
<comment type="caution">
    <text evidence="1">The sequence shown here is derived from an EMBL/GenBank/DDBJ whole genome shotgun (WGS) entry which is preliminary data.</text>
</comment>